<dbReference type="FunFam" id="1.10.510.10:FF:000571">
    <property type="entry name" value="Maternal embryonic leucine zipper kinase"/>
    <property type="match status" value="1"/>
</dbReference>
<evidence type="ECO:0000259" key="8">
    <source>
        <dbReference type="PROSITE" id="PS50011"/>
    </source>
</evidence>
<feature type="binding site" evidence="6">
    <location>
        <position position="34"/>
    </location>
    <ligand>
        <name>ATP</name>
        <dbReference type="ChEBI" id="CHEBI:30616"/>
    </ligand>
</feature>
<proteinExistence type="predicted"/>
<reference evidence="9" key="1">
    <citation type="submission" date="2016-04" db="EMBL/GenBank/DDBJ databases">
        <authorList>
            <person name="Evans L.H."/>
            <person name="Alamgir A."/>
            <person name="Owens N."/>
            <person name="Weber N.D."/>
            <person name="Virtaneva K."/>
            <person name="Barbian K."/>
            <person name="Babar A."/>
            <person name="Rosenke K."/>
        </authorList>
    </citation>
    <scope>NUCLEOTIDE SEQUENCE [LARGE SCALE GENOMIC DNA]</scope>
    <source>
        <strain evidence="9">CBS 101.48</strain>
    </source>
</reference>
<dbReference type="GO" id="GO:0035556">
    <property type="term" value="P:intracellular signal transduction"/>
    <property type="evidence" value="ECO:0007669"/>
    <property type="project" value="TreeGrafter"/>
</dbReference>
<dbReference type="FunFam" id="3.30.200.20:FF:000003">
    <property type="entry name" value="Non-specific serine/threonine protein kinase"/>
    <property type="match status" value="1"/>
</dbReference>
<evidence type="ECO:0000256" key="6">
    <source>
        <dbReference type="PROSITE-ProRule" id="PRU10141"/>
    </source>
</evidence>
<dbReference type="Pfam" id="PF00069">
    <property type="entry name" value="Pkinase"/>
    <property type="match status" value="1"/>
</dbReference>
<dbReference type="OMA" id="SKRIDIH"/>
<evidence type="ECO:0000256" key="4">
    <source>
        <dbReference type="ARBA" id="ARBA00022777"/>
    </source>
</evidence>
<accession>A0A168NDE9</accession>
<dbReference type="InterPro" id="IPR000719">
    <property type="entry name" value="Prot_kinase_dom"/>
</dbReference>
<dbReference type="PROSITE" id="PS50011">
    <property type="entry name" value="PROTEIN_KINASE_DOM"/>
    <property type="match status" value="1"/>
</dbReference>
<evidence type="ECO:0000256" key="3">
    <source>
        <dbReference type="ARBA" id="ARBA00022741"/>
    </source>
</evidence>
<dbReference type="AlphaFoldDB" id="A0A168NDE9"/>
<dbReference type="PANTHER" id="PTHR24346:SF110">
    <property type="entry name" value="NON-SPECIFIC SERINE_THREONINE PROTEIN KINASE"/>
    <property type="match status" value="1"/>
</dbReference>
<feature type="region of interest" description="Disordered" evidence="7">
    <location>
        <begin position="488"/>
        <end position="521"/>
    </location>
</feature>
<sequence length="714" mass="79266">MIGDYRVVETIGRGVSGKVKLGIHVHTGEQVAIKIIPRQQMNQSSLVAQAVERELAVLQLLDHPHLVELRHVMQDTMNVYFVMEYMNGGDLYQVLSSQVCGRLSEYQARSYFGQLVGALTCVSEHNIPSYLASHRDLKLENILLDKNTDSIKIADFGMAIMQPTERLLRTSCGSPHYASPEIIKGIPYYGPATDTWSCGVILYILLTGYHPFEDKRTSRLIFKIKNGHYNKRFPTDVSASAKDLIARMLTVDPSKRIDIHDVLTHAWMAPLSAQQQQQQQQPNLPDPWFEYDQLIYPLVNKSSAEIEGWIWETLKILWRDLGPNRILSALSSHGPNVQKLTYRLLHQRNLRLLGNDSNSRSTATEKQPIPIPASSPNTGVIPDSYLSNSTTLYDQSSPSSLASCPTNKACIPSSLSTKTTAIIDAWRNRSLPHQKEQHFDHSSSSTDAPFARSPSPSPSPSSAPQNHTQHSKHWHPFYVDSKSSRLAQHTTKSASISPTLSIGSSLHHLPSPPPTPTSIKVDRSFDLMSSLSNGSMSNETLSSSSVSSSISSSLTTSSLMILGQTMHYCENLYQQAHSLLNDLVSKRQAAPSKVFSIGCSGRNAWDVAGKFHQVLKENYSGQLCHRGYSHGQMVWTGSMQVPGCDKGSLLFVCYIPNVSSARRVLMNFSLIRGDVTTMAVAMDGLLKTLNEYERQAKLITDSNEWMTSKQSAVL</sequence>
<keyword evidence="10" id="KW-1185">Reference proteome</keyword>
<evidence type="ECO:0000256" key="1">
    <source>
        <dbReference type="ARBA" id="ARBA00022527"/>
    </source>
</evidence>
<evidence type="ECO:0000256" key="7">
    <source>
        <dbReference type="SAM" id="MobiDB-lite"/>
    </source>
</evidence>
<dbReference type="GO" id="GO:0005524">
    <property type="term" value="F:ATP binding"/>
    <property type="evidence" value="ECO:0007669"/>
    <property type="project" value="UniProtKB-UniRule"/>
</dbReference>
<keyword evidence="2" id="KW-0808">Transferase</keyword>
<evidence type="ECO:0000256" key="5">
    <source>
        <dbReference type="ARBA" id="ARBA00022840"/>
    </source>
</evidence>
<keyword evidence="4" id="KW-0418">Kinase</keyword>
<keyword evidence="1" id="KW-0723">Serine/threonine-protein kinase</keyword>
<dbReference type="GO" id="GO:0005737">
    <property type="term" value="C:cytoplasm"/>
    <property type="evidence" value="ECO:0007669"/>
    <property type="project" value="TreeGrafter"/>
</dbReference>
<feature type="region of interest" description="Disordered" evidence="7">
    <location>
        <begin position="433"/>
        <end position="472"/>
    </location>
</feature>
<keyword evidence="5 6" id="KW-0067">ATP-binding</keyword>
<dbReference type="Gene3D" id="1.10.510.10">
    <property type="entry name" value="Transferase(Phosphotransferase) domain 1"/>
    <property type="match status" value="1"/>
</dbReference>
<dbReference type="GO" id="GO:0004674">
    <property type="term" value="F:protein serine/threonine kinase activity"/>
    <property type="evidence" value="ECO:0007669"/>
    <property type="project" value="UniProtKB-KW"/>
</dbReference>
<dbReference type="CDD" id="cd14003">
    <property type="entry name" value="STKc_AMPK-like"/>
    <property type="match status" value="1"/>
</dbReference>
<gene>
    <name evidence="9" type="primary">ABSGL_06006.1 scaffold 7611</name>
</gene>
<feature type="compositionally biased region" description="Polar residues" evidence="7">
    <location>
        <begin position="355"/>
        <end position="365"/>
    </location>
</feature>
<dbReference type="PROSITE" id="PS00107">
    <property type="entry name" value="PROTEIN_KINASE_ATP"/>
    <property type="match status" value="1"/>
</dbReference>
<organism evidence="9">
    <name type="scientific">Absidia glauca</name>
    <name type="common">Pin mould</name>
    <dbReference type="NCBI Taxonomy" id="4829"/>
    <lineage>
        <taxon>Eukaryota</taxon>
        <taxon>Fungi</taxon>
        <taxon>Fungi incertae sedis</taxon>
        <taxon>Mucoromycota</taxon>
        <taxon>Mucoromycotina</taxon>
        <taxon>Mucoromycetes</taxon>
        <taxon>Mucorales</taxon>
        <taxon>Cunninghamellaceae</taxon>
        <taxon>Absidia</taxon>
    </lineage>
</organism>
<name>A0A168NDE9_ABSGL</name>
<dbReference type="PANTHER" id="PTHR24346">
    <property type="entry name" value="MAP/MICROTUBULE AFFINITY-REGULATING KINASE"/>
    <property type="match status" value="1"/>
</dbReference>
<dbReference type="Proteomes" id="UP000078561">
    <property type="component" value="Unassembled WGS sequence"/>
</dbReference>
<dbReference type="InterPro" id="IPR017441">
    <property type="entry name" value="Protein_kinase_ATP_BS"/>
</dbReference>
<dbReference type="SUPFAM" id="SSF56112">
    <property type="entry name" value="Protein kinase-like (PK-like)"/>
    <property type="match status" value="1"/>
</dbReference>
<evidence type="ECO:0000256" key="2">
    <source>
        <dbReference type="ARBA" id="ARBA00022679"/>
    </source>
</evidence>
<dbReference type="EMBL" id="LT553181">
    <property type="protein sequence ID" value="SAM00325.1"/>
    <property type="molecule type" value="Genomic_DNA"/>
</dbReference>
<feature type="compositionally biased region" description="Polar residues" evidence="7">
    <location>
        <begin position="488"/>
        <end position="503"/>
    </location>
</feature>
<feature type="region of interest" description="Disordered" evidence="7">
    <location>
        <begin position="353"/>
        <end position="381"/>
    </location>
</feature>
<dbReference type="InterPro" id="IPR011009">
    <property type="entry name" value="Kinase-like_dom_sf"/>
</dbReference>
<dbReference type="SMART" id="SM00220">
    <property type="entry name" value="S_TKc"/>
    <property type="match status" value="1"/>
</dbReference>
<protein>
    <recommendedName>
        <fullName evidence="8">Protein kinase domain-containing protein</fullName>
    </recommendedName>
</protein>
<evidence type="ECO:0000313" key="10">
    <source>
        <dbReference type="Proteomes" id="UP000078561"/>
    </source>
</evidence>
<feature type="domain" description="Protein kinase" evidence="8">
    <location>
        <begin position="5"/>
        <end position="268"/>
    </location>
</feature>
<dbReference type="InParanoid" id="A0A168NDE9"/>
<keyword evidence="3 6" id="KW-0547">Nucleotide-binding</keyword>
<dbReference type="STRING" id="4829.A0A168NDE9"/>
<dbReference type="OrthoDB" id="504170at2759"/>
<evidence type="ECO:0000313" key="9">
    <source>
        <dbReference type="EMBL" id="SAM00325.1"/>
    </source>
</evidence>